<gene>
    <name evidence="1" type="ORF">PGIGA_G00164050</name>
</gene>
<protein>
    <submittedName>
        <fullName evidence="1">Uncharacterized protein</fullName>
    </submittedName>
</protein>
<evidence type="ECO:0000313" key="2">
    <source>
        <dbReference type="Proteomes" id="UP000829447"/>
    </source>
</evidence>
<reference evidence="1 2" key="1">
    <citation type="journal article" date="2022" name="bioRxiv">
        <title>An ancient truncated duplication of the anti-Mullerian hormone receptor type 2 gene is a potential conserved master sex determinant in the Pangasiidae catfish family.</title>
        <authorList>
            <person name="Wen M."/>
            <person name="Pan Q."/>
            <person name="Jouanno E."/>
            <person name="Montfort J."/>
            <person name="Zahm M."/>
            <person name="Cabau C."/>
            <person name="Klopp C."/>
            <person name="Iampietro C."/>
            <person name="Roques C."/>
            <person name="Bouchez O."/>
            <person name="Castinel A."/>
            <person name="Donnadieu C."/>
            <person name="Parrinello H."/>
            <person name="Poncet C."/>
            <person name="Belmonte E."/>
            <person name="Gautier V."/>
            <person name="Avarre J.-C."/>
            <person name="Dugue R."/>
            <person name="Gustiano R."/>
            <person name="Ha T.T.T."/>
            <person name="Campet M."/>
            <person name="Sriphairoj K."/>
            <person name="Ribolli J."/>
            <person name="de Almeida F.L."/>
            <person name="Desvignes T."/>
            <person name="Postlethwait J.H."/>
            <person name="Bucao C.F."/>
            <person name="Robinson-Rechavi M."/>
            <person name="Bobe J."/>
            <person name="Herpin A."/>
            <person name="Guiguen Y."/>
        </authorList>
    </citation>
    <scope>NUCLEOTIDE SEQUENCE [LARGE SCALE GENOMIC DNA]</scope>
    <source>
        <strain evidence="1">YG-Dec2019</strain>
    </source>
</reference>
<comment type="caution">
    <text evidence="1">The sequence shown here is derived from an EMBL/GenBank/DDBJ whole genome shotgun (WGS) entry which is preliminary data.</text>
</comment>
<proteinExistence type="predicted"/>
<dbReference type="EMBL" id="CM040479">
    <property type="protein sequence ID" value="MCI4394007.1"/>
    <property type="molecule type" value="Genomic_DNA"/>
</dbReference>
<name>A0ACC5XS68_PANGG</name>
<dbReference type="Proteomes" id="UP000829447">
    <property type="component" value="Linkage Group LG26"/>
</dbReference>
<keyword evidence="2" id="KW-1185">Reference proteome</keyword>
<organism evidence="1 2">
    <name type="scientific">Pangasianodon gigas</name>
    <name type="common">Mekong giant catfish</name>
    <name type="synonym">Pangasius gigas</name>
    <dbReference type="NCBI Taxonomy" id="30993"/>
    <lineage>
        <taxon>Eukaryota</taxon>
        <taxon>Metazoa</taxon>
        <taxon>Chordata</taxon>
        <taxon>Craniata</taxon>
        <taxon>Vertebrata</taxon>
        <taxon>Euteleostomi</taxon>
        <taxon>Actinopterygii</taxon>
        <taxon>Neopterygii</taxon>
        <taxon>Teleostei</taxon>
        <taxon>Ostariophysi</taxon>
        <taxon>Siluriformes</taxon>
        <taxon>Pangasiidae</taxon>
        <taxon>Pangasianodon</taxon>
    </lineage>
</organism>
<sequence length="231" mass="25664">MERRIVLLGKTGSGKSATGNTILNGKYFEVKSSPQSVTKECNVKEVGHIKVIDTPGMFDTLLTPDQLKTEIGRCVYLSVPGPHVFLLVIKLDRFTEEEKNTVKWIQENFEDDASLYTIVLFTHTDQLGKRTLEEFLGESPELRRLLNICGNRYHAFNNNDPGRSQVDKLMQKIDDMVLMNGGKFYTNKMYKEVQRRINIGETIETAAAAVAGVAGVVAGVAGIVALALIKK</sequence>
<accession>A0ACC5XS68</accession>
<evidence type="ECO:0000313" key="1">
    <source>
        <dbReference type="EMBL" id="MCI4394007.1"/>
    </source>
</evidence>